<reference evidence="1" key="1">
    <citation type="submission" date="2021-06" db="EMBL/GenBank/DDBJ databases">
        <authorList>
            <person name="Kallberg Y."/>
            <person name="Tangrot J."/>
            <person name="Rosling A."/>
        </authorList>
    </citation>
    <scope>NUCLEOTIDE SEQUENCE</scope>
    <source>
        <strain evidence="1">CL551</strain>
    </source>
</reference>
<dbReference type="EMBL" id="CAJVPV010002622">
    <property type="protein sequence ID" value="CAG8531526.1"/>
    <property type="molecule type" value="Genomic_DNA"/>
</dbReference>
<proteinExistence type="predicted"/>
<accession>A0A9N9AHX3</accession>
<organism evidence="1 2">
    <name type="scientific">Acaulospora morrowiae</name>
    <dbReference type="NCBI Taxonomy" id="94023"/>
    <lineage>
        <taxon>Eukaryota</taxon>
        <taxon>Fungi</taxon>
        <taxon>Fungi incertae sedis</taxon>
        <taxon>Mucoromycota</taxon>
        <taxon>Glomeromycotina</taxon>
        <taxon>Glomeromycetes</taxon>
        <taxon>Diversisporales</taxon>
        <taxon>Acaulosporaceae</taxon>
        <taxon>Acaulospora</taxon>
    </lineage>
</organism>
<keyword evidence="2" id="KW-1185">Reference proteome</keyword>
<protein>
    <submittedName>
        <fullName evidence="1">17948_t:CDS:1</fullName>
    </submittedName>
</protein>
<sequence length="119" mass="13564">MKNPSNKDLLYRGVNGSRKSRLGQDFADLTRETLVHHTIRNFVINGIASGLMNICVFSFQKKTMEFKQNKGTAEDPEYNFIYLLAQHAANATDGTTNHRVIHVRILSIIQLIPYKEKEA</sequence>
<name>A0A9N9AHX3_9GLOM</name>
<comment type="caution">
    <text evidence="1">The sequence shown here is derived from an EMBL/GenBank/DDBJ whole genome shotgun (WGS) entry which is preliminary data.</text>
</comment>
<dbReference type="Proteomes" id="UP000789342">
    <property type="component" value="Unassembled WGS sequence"/>
</dbReference>
<dbReference type="AlphaFoldDB" id="A0A9N9AHX3"/>
<gene>
    <name evidence="1" type="ORF">AMORRO_LOCUS4694</name>
</gene>
<evidence type="ECO:0000313" key="1">
    <source>
        <dbReference type="EMBL" id="CAG8531526.1"/>
    </source>
</evidence>
<evidence type="ECO:0000313" key="2">
    <source>
        <dbReference type="Proteomes" id="UP000789342"/>
    </source>
</evidence>